<dbReference type="RefSeq" id="WP_378970484.1">
    <property type="nucleotide sequence ID" value="NZ_JBHSWN010000001.1"/>
</dbReference>
<sequence length="86" mass="9330">MTISWPLSRQQVLDANGRPCLPAYAHFFAGGTTDPLTVYADAGLTVPLPDPVKTDGEGRFPRVFLPAGLYAEQVLGPYGDRALVRR</sequence>
<evidence type="ECO:0000313" key="2">
    <source>
        <dbReference type="Proteomes" id="UP001596292"/>
    </source>
</evidence>
<protein>
    <submittedName>
        <fullName evidence="1">Uncharacterized protein</fullName>
    </submittedName>
</protein>
<name>A0ABW2BL12_9HYPH</name>
<gene>
    <name evidence="1" type="ORF">ACFQE0_13705</name>
</gene>
<comment type="caution">
    <text evidence="1">The sequence shown here is derived from an EMBL/GenBank/DDBJ whole genome shotgun (WGS) entry which is preliminary data.</text>
</comment>
<reference evidence="2" key="1">
    <citation type="journal article" date="2019" name="Int. J. Syst. Evol. Microbiol.">
        <title>The Global Catalogue of Microorganisms (GCM) 10K type strain sequencing project: providing services to taxonomists for standard genome sequencing and annotation.</title>
        <authorList>
            <consortium name="The Broad Institute Genomics Platform"/>
            <consortium name="The Broad Institute Genome Sequencing Center for Infectious Disease"/>
            <person name="Wu L."/>
            <person name="Ma J."/>
        </authorList>
    </citation>
    <scope>NUCLEOTIDE SEQUENCE [LARGE SCALE GENOMIC DNA]</scope>
    <source>
        <strain evidence="2">CCUG 48316</strain>
    </source>
</reference>
<organism evidence="1 2">
    <name type="scientific">Methylobacterium komagatae</name>
    <dbReference type="NCBI Taxonomy" id="374425"/>
    <lineage>
        <taxon>Bacteria</taxon>
        <taxon>Pseudomonadati</taxon>
        <taxon>Pseudomonadota</taxon>
        <taxon>Alphaproteobacteria</taxon>
        <taxon>Hyphomicrobiales</taxon>
        <taxon>Methylobacteriaceae</taxon>
        <taxon>Methylobacterium</taxon>
    </lineage>
</organism>
<evidence type="ECO:0000313" key="1">
    <source>
        <dbReference type="EMBL" id="MFC6790564.1"/>
    </source>
</evidence>
<keyword evidence="2" id="KW-1185">Reference proteome</keyword>
<accession>A0ABW2BL12</accession>
<dbReference type="EMBL" id="JBHSWN010000001">
    <property type="protein sequence ID" value="MFC6790564.1"/>
    <property type="molecule type" value="Genomic_DNA"/>
</dbReference>
<proteinExistence type="predicted"/>
<dbReference type="Proteomes" id="UP001596292">
    <property type="component" value="Unassembled WGS sequence"/>
</dbReference>